<protein>
    <recommendedName>
        <fullName evidence="3">DUF4139 domain-containing protein</fullName>
    </recommendedName>
</protein>
<name>A0A7W9ZI15_NOVIT</name>
<dbReference type="RefSeq" id="WP_184264251.1">
    <property type="nucleotide sequence ID" value="NZ_JACIIX010000011.1"/>
</dbReference>
<dbReference type="Proteomes" id="UP000544872">
    <property type="component" value="Unassembled WGS sequence"/>
</dbReference>
<organism evidence="1 2">
    <name type="scientific">Novispirillum itersonii</name>
    <name type="common">Aquaspirillum itersonii</name>
    <dbReference type="NCBI Taxonomy" id="189"/>
    <lineage>
        <taxon>Bacteria</taxon>
        <taxon>Pseudomonadati</taxon>
        <taxon>Pseudomonadota</taxon>
        <taxon>Alphaproteobacteria</taxon>
        <taxon>Rhodospirillales</taxon>
        <taxon>Novispirillaceae</taxon>
        <taxon>Novispirillum</taxon>
    </lineage>
</organism>
<evidence type="ECO:0000313" key="2">
    <source>
        <dbReference type="Proteomes" id="UP000544872"/>
    </source>
</evidence>
<keyword evidence="2" id="KW-1185">Reference proteome</keyword>
<dbReference type="AlphaFoldDB" id="A0A7W9ZI15"/>
<sequence>MIRFQPVPSSRPVTAGGTAGVSAGVFGRSRRAAALLAGVALCGGVLALSPAQAASVGDRTGVAMTLYQTGPALIEEQRAVQLDKGDSTLTFGNVSSGLIPPSVRVIPVSGPSFAVREQAWRPARPLMQDLLRASEGKTITLIRQVDGKEVLEQAKVLRAEPEPVLEINGKIRLGLPGAVLFDSLPPDLPLTPALTVSADAASAGAGVVALRYLSGGLVWSADHVIDLSADGKSAQLTTAATLGNTTHQPWNAVKLALVAGQVEASAADMMPPPRPAPMAVMSAAPMMEKRAALPEREAFGNVYLYTVDRPVSLAPDETRQITLLRADALPAKTVYVVTGAGSRDSGDEAAVPQAVPSFLTVTNSGKGGTGQPVPGGAVRLYQSDSKGQARLLGSTQLNDLPVDGSARLPLGAAFDLTASGRMTGLTKISDRTQETSHEIVLHNAKASAETVEVVEPMGGDWKITAESMPGKRLDGSAAVWSVPVPAGKSVTLTYTVRTTY</sequence>
<evidence type="ECO:0008006" key="3">
    <source>
        <dbReference type="Google" id="ProtNLM"/>
    </source>
</evidence>
<gene>
    <name evidence="1" type="ORF">FHS48_002877</name>
</gene>
<evidence type="ECO:0000313" key="1">
    <source>
        <dbReference type="EMBL" id="MBB6211438.1"/>
    </source>
</evidence>
<dbReference type="PANTHER" id="PTHR38075">
    <property type="entry name" value="DUF4139 DOMAIN-CONTAINING PROTEIN"/>
    <property type="match status" value="1"/>
</dbReference>
<comment type="caution">
    <text evidence="1">The sequence shown here is derived from an EMBL/GenBank/DDBJ whole genome shotgun (WGS) entry which is preliminary data.</text>
</comment>
<proteinExistence type="predicted"/>
<reference evidence="1 2" key="1">
    <citation type="submission" date="2020-08" db="EMBL/GenBank/DDBJ databases">
        <title>Genomic Encyclopedia of Type Strains, Phase IV (KMG-IV): sequencing the most valuable type-strain genomes for metagenomic binning, comparative biology and taxonomic classification.</title>
        <authorList>
            <person name="Goeker M."/>
        </authorList>
    </citation>
    <scope>NUCLEOTIDE SEQUENCE [LARGE SCALE GENOMIC DNA]</scope>
    <source>
        <strain evidence="1 2">DSM 11590</strain>
    </source>
</reference>
<dbReference type="EMBL" id="JACIIX010000011">
    <property type="protein sequence ID" value="MBB6211438.1"/>
    <property type="molecule type" value="Genomic_DNA"/>
</dbReference>
<dbReference type="PANTHER" id="PTHR38075:SF1">
    <property type="entry name" value="DUF4139 DOMAIN-CONTAINING PROTEIN"/>
    <property type="match status" value="1"/>
</dbReference>
<accession>A0A7W9ZI15</accession>